<comment type="subunit">
    <text evidence="2">Monomer.</text>
</comment>
<dbReference type="InterPro" id="IPR013154">
    <property type="entry name" value="ADH-like_N"/>
</dbReference>
<dbReference type="InterPro" id="IPR011032">
    <property type="entry name" value="GroES-like_sf"/>
</dbReference>
<keyword evidence="6" id="KW-1185">Reference proteome</keyword>
<name>A0A6A6QPY2_9PEZI</name>
<dbReference type="EMBL" id="MU004190">
    <property type="protein sequence ID" value="KAF2494441.1"/>
    <property type="molecule type" value="Genomic_DNA"/>
</dbReference>
<organism evidence="5 6">
    <name type="scientific">Lophium mytilinum</name>
    <dbReference type="NCBI Taxonomy" id="390894"/>
    <lineage>
        <taxon>Eukaryota</taxon>
        <taxon>Fungi</taxon>
        <taxon>Dikarya</taxon>
        <taxon>Ascomycota</taxon>
        <taxon>Pezizomycotina</taxon>
        <taxon>Dothideomycetes</taxon>
        <taxon>Pleosporomycetidae</taxon>
        <taxon>Mytilinidiales</taxon>
        <taxon>Mytilinidiaceae</taxon>
        <taxon>Lophium</taxon>
    </lineage>
</organism>
<feature type="domain" description="Enoyl reductase (ER)" evidence="4">
    <location>
        <begin position="13"/>
        <end position="336"/>
    </location>
</feature>
<gene>
    <name evidence="5" type="ORF">BU16DRAFT_550424</name>
</gene>
<dbReference type="OrthoDB" id="48317at2759"/>
<dbReference type="AlphaFoldDB" id="A0A6A6QPY2"/>
<dbReference type="SMART" id="SM00829">
    <property type="entry name" value="PKS_ER"/>
    <property type="match status" value="1"/>
</dbReference>
<dbReference type="GO" id="GO:0016651">
    <property type="term" value="F:oxidoreductase activity, acting on NAD(P)H"/>
    <property type="evidence" value="ECO:0007669"/>
    <property type="project" value="InterPro"/>
</dbReference>
<dbReference type="InterPro" id="IPR013149">
    <property type="entry name" value="ADH-like_C"/>
</dbReference>
<evidence type="ECO:0000256" key="1">
    <source>
        <dbReference type="ARBA" id="ARBA00008072"/>
    </source>
</evidence>
<dbReference type="InterPro" id="IPR020843">
    <property type="entry name" value="ER"/>
</dbReference>
<dbReference type="InterPro" id="IPR036291">
    <property type="entry name" value="NAD(P)-bd_dom_sf"/>
</dbReference>
<keyword evidence="3" id="KW-0560">Oxidoreductase</keyword>
<evidence type="ECO:0000259" key="4">
    <source>
        <dbReference type="SMART" id="SM00829"/>
    </source>
</evidence>
<dbReference type="InterPro" id="IPR047122">
    <property type="entry name" value="Trans-enoyl_RdTase-like"/>
</dbReference>
<dbReference type="PANTHER" id="PTHR45348">
    <property type="entry name" value="HYPOTHETICAL OXIDOREDUCTASE (EUROFUNG)"/>
    <property type="match status" value="1"/>
</dbReference>
<dbReference type="Gene3D" id="3.90.180.10">
    <property type="entry name" value="Medium-chain alcohol dehydrogenases, catalytic domain"/>
    <property type="match status" value="1"/>
</dbReference>
<dbReference type="Pfam" id="PF00107">
    <property type="entry name" value="ADH_zinc_N"/>
    <property type="match status" value="1"/>
</dbReference>
<dbReference type="SUPFAM" id="SSF50129">
    <property type="entry name" value="GroES-like"/>
    <property type="match status" value="1"/>
</dbReference>
<accession>A0A6A6QPY2</accession>
<evidence type="ECO:0000256" key="3">
    <source>
        <dbReference type="ARBA" id="ARBA00023002"/>
    </source>
</evidence>
<dbReference type="SUPFAM" id="SSF51735">
    <property type="entry name" value="NAD(P)-binding Rossmann-fold domains"/>
    <property type="match status" value="1"/>
</dbReference>
<reference evidence="5" key="1">
    <citation type="journal article" date="2020" name="Stud. Mycol.">
        <title>101 Dothideomycetes genomes: a test case for predicting lifestyles and emergence of pathogens.</title>
        <authorList>
            <person name="Haridas S."/>
            <person name="Albert R."/>
            <person name="Binder M."/>
            <person name="Bloem J."/>
            <person name="Labutti K."/>
            <person name="Salamov A."/>
            <person name="Andreopoulos B."/>
            <person name="Baker S."/>
            <person name="Barry K."/>
            <person name="Bills G."/>
            <person name="Bluhm B."/>
            <person name="Cannon C."/>
            <person name="Castanera R."/>
            <person name="Culley D."/>
            <person name="Daum C."/>
            <person name="Ezra D."/>
            <person name="Gonzalez J."/>
            <person name="Henrissat B."/>
            <person name="Kuo A."/>
            <person name="Liang C."/>
            <person name="Lipzen A."/>
            <person name="Lutzoni F."/>
            <person name="Magnuson J."/>
            <person name="Mondo S."/>
            <person name="Nolan M."/>
            <person name="Ohm R."/>
            <person name="Pangilinan J."/>
            <person name="Park H.-J."/>
            <person name="Ramirez L."/>
            <person name="Alfaro M."/>
            <person name="Sun H."/>
            <person name="Tritt A."/>
            <person name="Yoshinaga Y."/>
            <person name="Zwiers L.-H."/>
            <person name="Turgeon B."/>
            <person name="Goodwin S."/>
            <person name="Spatafora J."/>
            <person name="Crous P."/>
            <person name="Grigoriev I."/>
        </authorList>
    </citation>
    <scope>NUCLEOTIDE SEQUENCE</scope>
    <source>
        <strain evidence="5">CBS 269.34</strain>
    </source>
</reference>
<dbReference type="PANTHER" id="PTHR45348:SF2">
    <property type="entry name" value="ZINC-TYPE ALCOHOL DEHYDROGENASE-LIKE PROTEIN C2E1P3.01"/>
    <property type="match status" value="1"/>
</dbReference>
<dbReference type="Proteomes" id="UP000799750">
    <property type="component" value="Unassembled WGS sequence"/>
</dbReference>
<proteinExistence type="inferred from homology"/>
<sequence>MATRKAIVHKSAGVAEVVTIPVPEQRDEYILVKNKAVALNPTDWKSLHTRYTPGAIAGCDYAGVVEQVGSAVTNGLKVGDRVAGMTRGADPNKIDGAFADIIAAKGNLQIKIADSVSFEEGATLGVGVTTVGQGLYQALGLPLPPQKVKEPTTILIYGGSTATGTLAIQYAKLSGLEVIATASPRNFDLCRSLGADQVFDYKEPDVGAKIREATKGRISLVFDTISELGSPEISAAAIGPSGGKYSSLLPVKTLGRDDVSVTMTLAYTIFGVMTKTPEQGVEDYEFGVKFWKDTEGLLNSGKLKAHPAEVREGGLTGILQGLDDLKNGKVSGVKLVYKL</sequence>
<dbReference type="CDD" id="cd08249">
    <property type="entry name" value="enoyl_reductase_like"/>
    <property type="match status" value="1"/>
</dbReference>
<dbReference type="Pfam" id="PF08240">
    <property type="entry name" value="ADH_N"/>
    <property type="match status" value="1"/>
</dbReference>
<evidence type="ECO:0000313" key="5">
    <source>
        <dbReference type="EMBL" id="KAF2494441.1"/>
    </source>
</evidence>
<dbReference type="Gene3D" id="3.40.50.720">
    <property type="entry name" value="NAD(P)-binding Rossmann-like Domain"/>
    <property type="match status" value="1"/>
</dbReference>
<evidence type="ECO:0000313" key="6">
    <source>
        <dbReference type="Proteomes" id="UP000799750"/>
    </source>
</evidence>
<evidence type="ECO:0000256" key="2">
    <source>
        <dbReference type="ARBA" id="ARBA00011245"/>
    </source>
</evidence>
<comment type="similarity">
    <text evidence="1">Belongs to the zinc-containing alcohol dehydrogenase family.</text>
</comment>
<protein>
    <submittedName>
        <fullName evidence="5">Oxidoreductase-like protein</fullName>
    </submittedName>
</protein>